<proteinExistence type="predicted"/>
<protein>
    <submittedName>
        <fullName evidence="6">TetR/AcrR family transcriptional regulator</fullName>
    </submittedName>
</protein>
<evidence type="ECO:0000256" key="1">
    <source>
        <dbReference type="ARBA" id="ARBA00023015"/>
    </source>
</evidence>
<dbReference type="InterPro" id="IPR001647">
    <property type="entry name" value="HTH_TetR"/>
</dbReference>
<dbReference type="PANTHER" id="PTHR30055:SF234">
    <property type="entry name" value="HTH-TYPE TRANSCRIPTIONAL REGULATOR BETI"/>
    <property type="match status" value="1"/>
</dbReference>
<evidence type="ECO:0000256" key="3">
    <source>
        <dbReference type="ARBA" id="ARBA00023163"/>
    </source>
</evidence>
<dbReference type="EMBL" id="CABFWF030000018">
    <property type="protein sequence ID" value="CAD7054570.1"/>
    <property type="molecule type" value="Genomic_DNA"/>
</dbReference>
<dbReference type="InterPro" id="IPR041674">
    <property type="entry name" value="TetR_C_22"/>
</dbReference>
<comment type="caution">
    <text evidence="6">The sequence shown here is derived from an EMBL/GenBank/DDBJ whole genome shotgun (WGS) entry which is preliminary data.</text>
</comment>
<reference evidence="6 7" key="1">
    <citation type="submission" date="2020-11" db="EMBL/GenBank/DDBJ databases">
        <authorList>
            <person name="Lassalle F."/>
        </authorList>
    </citation>
    <scope>NUCLEOTIDE SEQUENCE [LARGE SCALE GENOMIC DNA]</scope>
    <source>
        <strain evidence="6 7">JC140</strain>
    </source>
</reference>
<evidence type="ECO:0000256" key="2">
    <source>
        <dbReference type="ARBA" id="ARBA00023125"/>
    </source>
</evidence>
<dbReference type="Pfam" id="PF17928">
    <property type="entry name" value="TetR_C_22"/>
    <property type="match status" value="1"/>
</dbReference>
<evidence type="ECO:0000313" key="6">
    <source>
        <dbReference type="EMBL" id="CAD7054570.1"/>
    </source>
</evidence>
<dbReference type="InterPro" id="IPR009057">
    <property type="entry name" value="Homeodomain-like_sf"/>
</dbReference>
<accession>A0ABN7JYU2</accession>
<feature type="DNA-binding region" description="H-T-H motif" evidence="4">
    <location>
        <begin position="60"/>
        <end position="79"/>
    </location>
</feature>
<gene>
    <name evidence="6" type="ORF">REJC140_02186</name>
</gene>
<keyword evidence="2 4" id="KW-0238">DNA-binding</keyword>
<dbReference type="PANTHER" id="PTHR30055">
    <property type="entry name" value="HTH-TYPE TRANSCRIPTIONAL REGULATOR RUTR"/>
    <property type="match status" value="1"/>
</dbReference>
<organism evidence="6 7">
    <name type="scientific">Pseudorhizobium endolithicum</name>
    <dbReference type="NCBI Taxonomy" id="1191678"/>
    <lineage>
        <taxon>Bacteria</taxon>
        <taxon>Pseudomonadati</taxon>
        <taxon>Pseudomonadota</taxon>
        <taxon>Alphaproteobacteria</taxon>
        <taxon>Hyphomicrobiales</taxon>
        <taxon>Rhizobiaceae</taxon>
        <taxon>Rhizobium/Agrobacterium group</taxon>
        <taxon>Pseudorhizobium</taxon>
    </lineage>
</organism>
<evidence type="ECO:0000256" key="4">
    <source>
        <dbReference type="PROSITE-ProRule" id="PRU00335"/>
    </source>
</evidence>
<keyword evidence="1" id="KW-0805">Transcription regulation</keyword>
<dbReference type="PROSITE" id="PS50977">
    <property type="entry name" value="HTH_TETR_2"/>
    <property type="match status" value="1"/>
</dbReference>
<dbReference type="SUPFAM" id="SSF46689">
    <property type="entry name" value="Homeodomain-like"/>
    <property type="match status" value="1"/>
</dbReference>
<sequence length="235" mass="26277">MLCIEDVCEGEMLRMSDAGQDGTRALLRRVPKQERSRERIDEILKVSMDLIGRKGIDAVTMKEIASLSGGPIASVYQYFPNKSAILATLYQRYADSVMELVEASATNVQTPEDAFDAIDRLVDLYYQRIRGNPAIQDLLNATQADKALALLDIEGSRLHSRIFAEAVCPLMDPDRCEEFQRTVFLMFQLAGSAVRLALLVDEEEGRCILSDFKLASKVQLRRFLPDRQGAGRPSS</sequence>
<keyword evidence="3" id="KW-0804">Transcription</keyword>
<evidence type="ECO:0000313" key="7">
    <source>
        <dbReference type="Proteomes" id="UP000606921"/>
    </source>
</evidence>
<dbReference type="Proteomes" id="UP000606921">
    <property type="component" value="Unassembled WGS sequence"/>
</dbReference>
<evidence type="ECO:0000259" key="5">
    <source>
        <dbReference type="PROSITE" id="PS50977"/>
    </source>
</evidence>
<dbReference type="Pfam" id="PF00440">
    <property type="entry name" value="TetR_N"/>
    <property type="match status" value="1"/>
</dbReference>
<dbReference type="Gene3D" id="1.10.357.10">
    <property type="entry name" value="Tetracycline Repressor, domain 2"/>
    <property type="match status" value="1"/>
</dbReference>
<dbReference type="InterPro" id="IPR050109">
    <property type="entry name" value="HTH-type_TetR-like_transc_reg"/>
</dbReference>
<name>A0ABN7JYU2_9HYPH</name>
<keyword evidence="7" id="KW-1185">Reference proteome</keyword>
<feature type="domain" description="HTH tetR-type" evidence="5">
    <location>
        <begin position="37"/>
        <end position="97"/>
    </location>
</feature>